<protein>
    <submittedName>
        <fullName evidence="2">Acetyltransferase, GNAT family</fullName>
    </submittedName>
</protein>
<dbReference type="GO" id="GO:0016747">
    <property type="term" value="F:acyltransferase activity, transferring groups other than amino-acyl groups"/>
    <property type="evidence" value="ECO:0007669"/>
    <property type="project" value="InterPro"/>
</dbReference>
<dbReference type="Pfam" id="PF13302">
    <property type="entry name" value="Acetyltransf_3"/>
    <property type="match status" value="1"/>
</dbReference>
<feature type="domain" description="N-acetyltransferase" evidence="1">
    <location>
        <begin position="21"/>
        <end position="180"/>
    </location>
</feature>
<dbReference type="InterPro" id="IPR000182">
    <property type="entry name" value="GNAT_dom"/>
</dbReference>
<evidence type="ECO:0000313" key="2">
    <source>
        <dbReference type="EMBL" id="ERI08143.1"/>
    </source>
</evidence>
<proteinExistence type="predicted"/>
<sequence>MTKYKCVKTKGLEVAMSDKQVTLRSFETEDIKELHRWSNDPVSMLMVGRAPLTYEQVAKQVEKKRQNGDLLLAVENEESKLIGWVFLQNIEHEHGRASIGILLAPEARGQGYGKHAMERMINIGFNQLRLNKIYLTTRGINEHAITLYTKIGFIVEGQLRKHAYIDGNYCDTYFMGILASEWKQKYSKRNF</sequence>
<gene>
    <name evidence="2" type="ORF">HMPREF0083_03771</name>
</gene>
<dbReference type="EMBL" id="AWSJ01000226">
    <property type="protein sequence ID" value="ERI08143.1"/>
    <property type="molecule type" value="Genomic_DNA"/>
</dbReference>
<dbReference type="Gene3D" id="3.40.630.30">
    <property type="match status" value="1"/>
</dbReference>
<organism evidence="2 3">
    <name type="scientific">Aneurinibacillus aneurinilyticus ATCC 12856</name>
    <dbReference type="NCBI Taxonomy" id="649747"/>
    <lineage>
        <taxon>Bacteria</taxon>
        <taxon>Bacillati</taxon>
        <taxon>Bacillota</taxon>
        <taxon>Bacilli</taxon>
        <taxon>Bacillales</taxon>
        <taxon>Paenibacillaceae</taxon>
        <taxon>Aneurinibacillus group</taxon>
        <taxon>Aneurinibacillus</taxon>
    </lineage>
</organism>
<dbReference type="InterPro" id="IPR016181">
    <property type="entry name" value="Acyl_CoA_acyltransferase"/>
</dbReference>
<dbReference type="AlphaFoldDB" id="U1X0U6"/>
<evidence type="ECO:0000259" key="1">
    <source>
        <dbReference type="PROSITE" id="PS51186"/>
    </source>
</evidence>
<reference evidence="2 3" key="1">
    <citation type="submission" date="2013-08" db="EMBL/GenBank/DDBJ databases">
        <authorList>
            <person name="Weinstock G."/>
            <person name="Sodergren E."/>
            <person name="Wylie T."/>
            <person name="Fulton L."/>
            <person name="Fulton R."/>
            <person name="Fronick C."/>
            <person name="O'Laughlin M."/>
            <person name="Godfrey J."/>
            <person name="Miner T."/>
            <person name="Herter B."/>
            <person name="Appelbaum E."/>
            <person name="Cordes M."/>
            <person name="Lek S."/>
            <person name="Wollam A."/>
            <person name="Pepin K.H."/>
            <person name="Palsikar V.B."/>
            <person name="Mitreva M."/>
            <person name="Wilson R.K."/>
        </authorList>
    </citation>
    <scope>NUCLEOTIDE SEQUENCE [LARGE SCALE GENOMIC DNA]</scope>
    <source>
        <strain evidence="2 3">ATCC 12856</strain>
    </source>
</reference>
<keyword evidence="3" id="KW-1185">Reference proteome</keyword>
<accession>U1X0U6</accession>
<dbReference type="PATRIC" id="fig|649747.3.peg.3421"/>
<dbReference type="PROSITE" id="PS51186">
    <property type="entry name" value="GNAT"/>
    <property type="match status" value="1"/>
</dbReference>
<dbReference type="HOGENOM" id="CLU_013985_3_2_9"/>
<dbReference type="Proteomes" id="UP000016511">
    <property type="component" value="Unassembled WGS sequence"/>
</dbReference>
<dbReference type="PANTHER" id="PTHR43415">
    <property type="entry name" value="SPERMIDINE N(1)-ACETYLTRANSFERASE"/>
    <property type="match status" value="1"/>
</dbReference>
<comment type="caution">
    <text evidence="2">The sequence shown here is derived from an EMBL/GenBank/DDBJ whole genome shotgun (WGS) entry which is preliminary data.</text>
</comment>
<name>U1X0U6_ANEAE</name>
<evidence type="ECO:0000313" key="3">
    <source>
        <dbReference type="Proteomes" id="UP000016511"/>
    </source>
</evidence>
<dbReference type="SUPFAM" id="SSF55729">
    <property type="entry name" value="Acyl-CoA N-acyltransferases (Nat)"/>
    <property type="match status" value="1"/>
</dbReference>
<dbReference type="STRING" id="649747.HMPREF0083_03771"/>
<dbReference type="PANTHER" id="PTHR43415:SF3">
    <property type="entry name" value="GNAT-FAMILY ACETYLTRANSFERASE"/>
    <property type="match status" value="1"/>
</dbReference>
<keyword evidence="2" id="KW-0808">Transferase</keyword>
<dbReference type="eggNOG" id="COG1670">
    <property type="taxonomic scope" value="Bacteria"/>
</dbReference>
<dbReference type="CDD" id="cd04301">
    <property type="entry name" value="NAT_SF"/>
    <property type="match status" value="1"/>
</dbReference>